<proteinExistence type="predicted"/>
<dbReference type="CDD" id="cd03206">
    <property type="entry name" value="GST_C_7"/>
    <property type="match status" value="1"/>
</dbReference>
<dbReference type="InterPro" id="IPR004046">
    <property type="entry name" value="GST_C"/>
</dbReference>
<evidence type="ECO:0000313" key="4">
    <source>
        <dbReference type="EMBL" id="VAW51918.1"/>
    </source>
</evidence>
<comment type="subunit">
    <text evidence="1">Homodimer.</text>
</comment>
<dbReference type="AlphaFoldDB" id="A0A3B0W7P5"/>
<dbReference type="Pfam" id="PF00043">
    <property type="entry name" value="GST_C"/>
    <property type="match status" value="1"/>
</dbReference>
<dbReference type="SFLD" id="SFLDG01151">
    <property type="entry name" value="Main.2:_Nu-like"/>
    <property type="match status" value="1"/>
</dbReference>
<dbReference type="SFLD" id="SFLDS00019">
    <property type="entry name" value="Glutathione_Transferase_(cytos"/>
    <property type="match status" value="1"/>
</dbReference>
<accession>A0A3B0W7P5</accession>
<sequence>MSTIKLYRYPLSGHSHRVELFLSILGLETEIINVDLANGEHKQDAFLNKNIFGQVPVLEDGPVTIADSNAILVYLASKYDSKRNWLPLGNEESAEVQRFLSIAAGEIAHGPASARLVTVFGAKFDQDTLIKHSHTLLATLEAHLTDREWLAGKTATIADIADYTYIAHAPEGNVSLNDYPNVRAWLKRVEDLPGFVAMQATAVGMAA</sequence>
<dbReference type="SFLD" id="SFLDG00358">
    <property type="entry name" value="Main_(cytGST)"/>
    <property type="match status" value="1"/>
</dbReference>
<dbReference type="InterPro" id="IPR004045">
    <property type="entry name" value="Glutathione_S-Trfase_N"/>
</dbReference>
<dbReference type="InterPro" id="IPR040079">
    <property type="entry name" value="Glutathione_S-Trfase"/>
</dbReference>
<dbReference type="InterPro" id="IPR036282">
    <property type="entry name" value="Glutathione-S-Trfase_C_sf"/>
</dbReference>
<protein>
    <submittedName>
        <fullName evidence="4">Glutathione S-transferase, unnamed subgroup</fullName>
        <ecNumber evidence="4">2.5.1.18</ecNumber>
    </submittedName>
</protein>
<reference evidence="4" key="1">
    <citation type="submission" date="2018-06" db="EMBL/GenBank/DDBJ databases">
        <authorList>
            <person name="Zhirakovskaya E."/>
        </authorList>
    </citation>
    <scope>NUCLEOTIDE SEQUENCE</scope>
</reference>
<dbReference type="PANTHER" id="PTHR43969:SF9">
    <property type="entry name" value="GLUTATHIONE S TRANSFERASE D10, ISOFORM A-RELATED"/>
    <property type="match status" value="1"/>
</dbReference>
<dbReference type="PROSITE" id="PS50404">
    <property type="entry name" value="GST_NTER"/>
    <property type="match status" value="1"/>
</dbReference>
<organism evidence="4">
    <name type="scientific">hydrothermal vent metagenome</name>
    <dbReference type="NCBI Taxonomy" id="652676"/>
    <lineage>
        <taxon>unclassified sequences</taxon>
        <taxon>metagenomes</taxon>
        <taxon>ecological metagenomes</taxon>
    </lineage>
</organism>
<name>A0A3B0W7P5_9ZZZZ</name>
<dbReference type="SUPFAM" id="SSF52833">
    <property type="entry name" value="Thioredoxin-like"/>
    <property type="match status" value="1"/>
</dbReference>
<dbReference type="EC" id="2.5.1.18" evidence="4"/>
<dbReference type="InterPro" id="IPR036249">
    <property type="entry name" value="Thioredoxin-like_sf"/>
</dbReference>
<evidence type="ECO:0000259" key="2">
    <source>
        <dbReference type="PROSITE" id="PS50404"/>
    </source>
</evidence>
<dbReference type="EMBL" id="UOFE01000023">
    <property type="protein sequence ID" value="VAW51918.1"/>
    <property type="molecule type" value="Genomic_DNA"/>
</dbReference>
<dbReference type="SUPFAM" id="SSF47616">
    <property type="entry name" value="GST C-terminal domain-like"/>
    <property type="match status" value="1"/>
</dbReference>
<keyword evidence="4" id="KW-0808">Transferase</keyword>
<evidence type="ECO:0000256" key="1">
    <source>
        <dbReference type="ARBA" id="ARBA00011738"/>
    </source>
</evidence>
<dbReference type="GO" id="GO:0004364">
    <property type="term" value="F:glutathione transferase activity"/>
    <property type="evidence" value="ECO:0007669"/>
    <property type="project" value="UniProtKB-EC"/>
</dbReference>
<dbReference type="PROSITE" id="PS50405">
    <property type="entry name" value="GST_CTER"/>
    <property type="match status" value="1"/>
</dbReference>
<dbReference type="Pfam" id="PF02798">
    <property type="entry name" value="GST_N"/>
    <property type="match status" value="1"/>
</dbReference>
<dbReference type="Gene3D" id="1.20.1050.10">
    <property type="match status" value="1"/>
</dbReference>
<gene>
    <name evidence="4" type="ORF">MNBD_GAMMA05-1999</name>
</gene>
<feature type="domain" description="GST N-terminal" evidence="2">
    <location>
        <begin position="2"/>
        <end position="83"/>
    </location>
</feature>
<dbReference type="Gene3D" id="3.40.30.10">
    <property type="entry name" value="Glutaredoxin"/>
    <property type="match status" value="1"/>
</dbReference>
<feature type="domain" description="GST C-terminal" evidence="3">
    <location>
        <begin position="89"/>
        <end position="207"/>
    </location>
</feature>
<dbReference type="PANTHER" id="PTHR43969">
    <property type="entry name" value="GLUTATHIONE S TRANSFERASE D10, ISOFORM A-RELATED"/>
    <property type="match status" value="1"/>
</dbReference>
<dbReference type="GO" id="GO:0006749">
    <property type="term" value="P:glutathione metabolic process"/>
    <property type="evidence" value="ECO:0007669"/>
    <property type="project" value="TreeGrafter"/>
</dbReference>
<dbReference type="InterPro" id="IPR010987">
    <property type="entry name" value="Glutathione-S-Trfase_C-like"/>
</dbReference>
<dbReference type="CDD" id="cd03056">
    <property type="entry name" value="GST_N_4"/>
    <property type="match status" value="1"/>
</dbReference>
<evidence type="ECO:0000259" key="3">
    <source>
        <dbReference type="PROSITE" id="PS50405"/>
    </source>
</evidence>